<dbReference type="GO" id="GO:0003676">
    <property type="term" value="F:nucleic acid binding"/>
    <property type="evidence" value="ECO:0007669"/>
    <property type="project" value="InterPro"/>
</dbReference>
<comment type="similarity">
    <text evidence="1">Belongs to the nuclease type I family.</text>
</comment>
<proteinExistence type="inferred from homology"/>
<evidence type="ECO:0000256" key="2">
    <source>
        <dbReference type="ARBA" id="ARBA00022722"/>
    </source>
</evidence>
<dbReference type="AlphaFoldDB" id="A0A812NN58"/>
<dbReference type="GO" id="GO:0016788">
    <property type="term" value="F:hydrolase activity, acting on ester bonds"/>
    <property type="evidence" value="ECO:0007669"/>
    <property type="project" value="InterPro"/>
</dbReference>
<accession>A0A812NN58</accession>
<evidence type="ECO:0000256" key="1">
    <source>
        <dbReference type="ARBA" id="ARBA00009547"/>
    </source>
</evidence>
<dbReference type="GO" id="GO:0006308">
    <property type="term" value="P:DNA catabolic process"/>
    <property type="evidence" value="ECO:0007669"/>
    <property type="project" value="InterPro"/>
</dbReference>
<evidence type="ECO:0000256" key="6">
    <source>
        <dbReference type="ARBA" id="ARBA00023157"/>
    </source>
</evidence>
<dbReference type="Proteomes" id="UP000601435">
    <property type="component" value="Unassembled WGS sequence"/>
</dbReference>
<dbReference type="GO" id="GO:0046872">
    <property type="term" value="F:metal ion binding"/>
    <property type="evidence" value="ECO:0007669"/>
    <property type="project" value="UniProtKB-KW"/>
</dbReference>
<dbReference type="OrthoDB" id="441446at2759"/>
<dbReference type="EMBL" id="CAJNJA010013756">
    <property type="protein sequence ID" value="CAE7328737.1"/>
    <property type="molecule type" value="Genomic_DNA"/>
</dbReference>
<feature type="non-terminal residue" evidence="8">
    <location>
        <position position="1"/>
    </location>
</feature>
<keyword evidence="2" id="KW-0540">Nuclease</keyword>
<keyword evidence="4" id="KW-0255">Endonuclease</keyword>
<evidence type="ECO:0000256" key="4">
    <source>
        <dbReference type="ARBA" id="ARBA00022759"/>
    </source>
</evidence>
<keyword evidence="9" id="KW-1185">Reference proteome</keyword>
<keyword evidence="5" id="KW-0378">Hydrolase</keyword>
<protein>
    <submittedName>
        <fullName evidence="8">Uncharacterized protein</fullName>
    </submittedName>
</protein>
<dbReference type="InterPro" id="IPR008947">
    <property type="entry name" value="PLipase_C/P1_nuclease_dom_sf"/>
</dbReference>
<evidence type="ECO:0000313" key="9">
    <source>
        <dbReference type="Proteomes" id="UP000601435"/>
    </source>
</evidence>
<evidence type="ECO:0000256" key="3">
    <source>
        <dbReference type="ARBA" id="ARBA00022723"/>
    </source>
</evidence>
<dbReference type="SUPFAM" id="SSF48537">
    <property type="entry name" value="Phospholipase C/P1 nuclease"/>
    <property type="match status" value="1"/>
</dbReference>
<gene>
    <name evidence="8" type="ORF">SNEC2469_LOCUS8319</name>
</gene>
<sequence>MHQPLHWLRGEHDYGRNLTVIHNGKEQSLFDFWEQELPLLFHMHNFQAAASRLKREQKLESFNVHPSDVFAEWGRALSALACREIYALPELTGSSGVALRLNEEILQRWRALYEDLVLKAGFRLARTMRELLTHRKHAA</sequence>
<evidence type="ECO:0000256" key="7">
    <source>
        <dbReference type="ARBA" id="ARBA00023180"/>
    </source>
</evidence>
<reference evidence="8" key="1">
    <citation type="submission" date="2021-02" db="EMBL/GenBank/DDBJ databases">
        <authorList>
            <person name="Dougan E. K."/>
            <person name="Rhodes N."/>
            <person name="Thang M."/>
            <person name="Chan C."/>
        </authorList>
    </citation>
    <scope>NUCLEOTIDE SEQUENCE</scope>
</reference>
<name>A0A812NN58_9DINO</name>
<keyword evidence="3" id="KW-0479">Metal-binding</keyword>
<evidence type="ECO:0000256" key="5">
    <source>
        <dbReference type="ARBA" id="ARBA00022801"/>
    </source>
</evidence>
<comment type="caution">
    <text evidence="8">The sequence shown here is derived from an EMBL/GenBank/DDBJ whole genome shotgun (WGS) entry which is preliminary data.</text>
</comment>
<keyword evidence="6" id="KW-1015">Disulfide bond</keyword>
<evidence type="ECO:0000313" key="8">
    <source>
        <dbReference type="EMBL" id="CAE7328737.1"/>
    </source>
</evidence>
<dbReference type="InterPro" id="IPR003154">
    <property type="entry name" value="S1/P1nuclease"/>
</dbReference>
<dbReference type="GO" id="GO:0004519">
    <property type="term" value="F:endonuclease activity"/>
    <property type="evidence" value="ECO:0007669"/>
    <property type="project" value="UniProtKB-KW"/>
</dbReference>
<organism evidence="8 9">
    <name type="scientific">Symbiodinium necroappetens</name>
    <dbReference type="NCBI Taxonomy" id="1628268"/>
    <lineage>
        <taxon>Eukaryota</taxon>
        <taxon>Sar</taxon>
        <taxon>Alveolata</taxon>
        <taxon>Dinophyceae</taxon>
        <taxon>Suessiales</taxon>
        <taxon>Symbiodiniaceae</taxon>
        <taxon>Symbiodinium</taxon>
    </lineage>
</organism>
<dbReference type="Pfam" id="PF02265">
    <property type="entry name" value="S1-P1_nuclease"/>
    <property type="match status" value="1"/>
</dbReference>
<keyword evidence="7" id="KW-0325">Glycoprotein</keyword>
<dbReference type="Gene3D" id="1.10.575.10">
    <property type="entry name" value="P1 Nuclease"/>
    <property type="match status" value="1"/>
</dbReference>